<sequence>MVQGKKGSGSGSAKAKGKEPAKGARSSVRKGKKPDNYNPSDPPKKPAAPRESKSGEHEVYEERKPIPEKNQHGQLVFDDAPDFRPNLTPKEVLQRGSFGGTYFRPIHSGVTGQDYKDAHKEFPEDWFEGLNVAKRVTSSIYDTDVNTYGVKCGTDLSDWEEKGWITELDPFGWFQWYCRYYLGRRTSDDERQLGRAARCFGPKGRWRIQLMNKVGRAGTSYDDKSISPVIRQVLQHWGYVLTERDYQLHKKQNGKRMGFKGM</sequence>
<evidence type="ECO:0000256" key="1">
    <source>
        <dbReference type="SAM" id="MobiDB-lite"/>
    </source>
</evidence>
<organism evidence="2 3">
    <name type="scientific">Tribonema minus</name>
    <dbReference type="NCBI Taxonomy" id="303371"/>
    <lineage>
        <taxon>Eukaryota</taxon>
        <taxon>Sar</taxon>
        <taxon>Stramenopiles</taxon>
        <taxon>Ochrophyta</taxon>
        <taxon>PX clade</taxon>
        <taxon>Xanthophyceae</taxon>
        <taxon>Tribonematales</taxon>
        <taxon>Tribonemataceae</taxon>
        <taxon>Tribonema</taxon>
    </lineage>
</organism>
<comment type="caution">
    <text evidence="2">The sequence shown here is derived from an EMBL/GenBank/DDBJ whole genome shotgun (WGS) entry which is preliminary data.</text>
</comment>
<dbReference type="Proteomes" id="UP000664859">
    <property type="component" value="Unassembled WGS sequence"/>
</dbReference>
<reference evidence="2" key="1">
    <citation type="submission" date="2021-02" db="EMBL/GenBank/DDBJ databases">
        <title>First Annotated Genome of the Yellow-green Alga Tribonema minus.</title>
        <authorList>
            <person name="Mahan K.M."/>
        </authorList>
    </citation>
    <scope>NUCLEOTIDE SEQUENCE</scope>
    <source>
        <strain evidence="2">UTEX B ZZ1240</strain>
    </source>
</reference>
<feature type="compositionally biased region" description="Gly residues" evidence="1">
    <location>
        <begin position="1"/>
        <end position="10"/>
    </location>
</feature>
<accession>A0A835YMA0</accession>
<protein>
    <submittedName>
        <fullName evidence="2">Uncharacterized protein</fullName>
    </submittedName>
</protein>
<proteinExistence type="predicted"/>
<keyword evidence="3" id="KW-1185">Reference proteome</keyword>
<dbReference type="EMBL" id="JAFCMP010000519">
    <property type="protein sequence ID" value="KAG5177962.1"/>
    <property type="molecule type" value="Genomic_DNA"/>
</dbReference>
<evidence type="ECO:0000313" key="2">
    <source>
        <dbReference type="EMBL" id="KAG5177962.1"/>
    </source>
</evidence>
<dbReference type="PANTHER" id="PTHR37948">
    <property type="entry name" value="ZGC:113208"/>
    <property type="match status" value="1"/>
</dbReference>
<dbReference type="PANTHER" id="PTHR37948:SF1">
    <property type="entry name" value="BLL5189 PROTEIN"/>
    <property type="match status" value="1"/>
</dbReference>
<feature type="region of interest" description="Disordered" evidence="1">
    <location>
        <begin position="1"/>
        <end position="83"/>
    </location>
</feature>
<feature type="compositionally biased region" description="Basic and acidic residues" evidence="1">
    <location>
        <begin position="42"/>
        <end position="71"/>
    </location>
</feature>
<gene>
    <name evidence="2" type="ORF">JKP88DRAFT_82612</name>
</gene>
<evidence type="ECO:0000313" key="3">
    <source>
        <dbReference type="Proteomes" id="UP000664859"/>
    </source>
</evidence>
<dbReference type="OrthoDB" id="4850at2759"/>
<name>A0A835YMA0_9STRA</name>
<dbReference type="AlphaFoldDB" id="A0A835YMA0"/>